<keyword evidence="3" id="KW-1185">Reference proteome</keyword>
<sequence length="124" mass="12949">MTDATGHFKDTIGSVPDSVALLQRHAPDAFAAYRAAREAAYRLPPEGHLSLASKELVFIVLDVAAGHVEGAVAHAEAGIRAGLTPGQIMEALSIAILVHGHQCWARAGAAVMRHVEHITATGKG</sequence>
<evidence type="ECO:0000313" key="2">
    <source>
        <dbReference type="EMBL" id="SFK31110.1"/>
    </source>
</evidence>
<keyword evidence="2" id="KW-0575">Peroxidase</keyword>
<dbReference type="AlphaFoldDB" id="A0A1I3YH71"/>
<evidence type="ECO:0000259" key="1">
    <source>
        <dbReference type="Pfam" id="PF02627"/>
    </source>
</evidence>
<dbReference type="EMBL" id="FOSQ01000001">
    <property type="protein sequence ID" value="SFK31110.1"/>
    <property type="molecule type" value="Genomic_DNA"/>
</dbReference>
<dbReference type="Pfam" id="PF02627">
    <property type="entry name" value="CMD"/>
    <property type="match status" value="1"/>
</dbReference>
<accession>A0A1I3YH71</accession>
<dbReference type="Gene3D" id="1.20.1290.10">
    <property type="entry name" value="AhpD-like"/>
    <property type="match status" value="1"/>
</dbReference>
<dbReference type="InterPro" id="IPR003779">
    <property type="entry name" value="CMD-like"/>
</dbReference>
<proteinExistence type="predicted"/>
<organism evidence="2 3">
    <name type="scientific">Falsiroseomonas stagni DSM 19981</name>
    <dbReference type="NCBI Taxonomy" id="1123062"/>
    <lineage>
        <taxon>Bacteria</taxon>
        <taxon>Pseudomonadati</taxon>
        <taxon>Pseudomonadota</taxon>
        <taxon>Alphaproteobacteria</taxon>
        <taxon>Acetobacterales</taxon>
        <taxon>Roseomonadaceae</taxon>
        <taxon>Falsiroseomonas</taxon>
    </lineage>
</organism>
<dbReference type="SUPFAM" id="SSF69118">
    <property type="entry name" value="AhpD-like"/>
    <property type="match status" value="1"/>
</dbReference>
<gene>
    <name evidence="2" type="ORF">SAMN02745775_1011308</name>
</gene>
<keyword evidence="2" id="KW-0560">Oxidoreductase</keyword>
<dbReference type="RefSeq" id="WP_092957058.1">
    <property type="nucleotide sequence ID" value="NZ_FOSQ01000001.1"/>
</dbReference>
<protein>
    <submittedName>
        <fullName evidence="2">Alkylhydroperoxidase AhpD family core domain-containing protein</fullName>
    </submittedName>
</protein>
<dbReference type="InterPro" id="IPR029032">
    <property type="entry name" value="AhpD-like"/>
</dbReference>
<dbReference type="OrthoDB" id="1904417at2"/>
<evidence type="ECO:0000313" key="3">
    <source>
        <dbReference type="Proteomes" id="UP000199473"/>
    </source>
</evidence>
<feature type="domain" description="Carboxymuconolactone decarboxylase-like" evidence="1">
    <location>
        <begin position="27"/>
        <end position="100"/>
    </location>
</feature>
<reference evidence="2 3" key="1">
    <citation type="submission" date="2016-10" db="EMBL/GenBank/DDBJ databases">
        <authorList>
            <person name="de Groot N.N."/>
        </authorList>
    </citation>
    <scope>NUCLEOTIDE SEQUENCE [LARGE SCALE GENOMIC DNA]</scope>
    <source>
        <strain evidence="2 3">DSM 19981</strain>
    </source>
</reference>
<dbReference type="Proteomes" id="UP000199473">
    <property type="component" value="Unassembled WGS sequence"/>
</dbReference>
<dbReference type="STRING" id="1123062.SAMN02745775_1011308"/>
<dbReference type="GO" id="GO:0051920">
    <property type="term" value="F:peroxiredoxin activity"/>
    <property type="evidence" value="ECO:0007669"/>
    <property type="project" value="InterPro"/>
</dbReference>
<name>A0A1I3YH71_9PROT</name>